<name>A0A150GG76_GONPE</name>
<dbReference type="EMBL" id="LSYV01000029">
    <property type="protein sequence ID" value="KXZ48340.1"/>
    <property type="molecule type" value="Genomic_DNA"/>
</dbReference>
<comment type="caution">
    <text evidence="1">The sequence shown here is derived from an EMBL/GenBank/DDBJ whole genome shotgun (WGS) entry which is preliminary data.</text>
</comment>
<evidence type="ECO:0000313" key="1">
    <source>
        <dbReference type="EMBL" id="KXZ48340.1"/>
    </source>
</evidence>
<proteinExistence type="predicted"/>
<dbReference type="AlphaFoldDB" id="A0A150GG76"/>
<evidence type="ECO:0000313" key="2">
    <source>
        <dbReference type="Proteomes" id="UP000075714"/>
    </source>
</evidence>
<keyword evidence="2" id="KW-1185">Reference proteome</keyword>
<dbReference type="Proteomes" id="UP000075714">
    <property type="component" value="Unassembled WGS sequence"/>
</dbReference>
<sequence length="525" mass="57830">MDPGDIVGRVRDWTSRALRAARNTRRPTSAPVLVISGLVKTGKSYCQANVVPSLVAEAVRSQGADGPMAGMALLRLNAGQLNGKASKGMGASALLYDLLLKLLEWVREEGVPVRASALQAAKELAAQPVRHDNPGVPGIEIDSLLHAVEVPVLVLCDEVQSLFTPTLGGELDKPGAEYIRDCFMKYLLVHGPRTMLWCITGSSMSQTWVSIAKMPPNGFTVMTSAYLIALPATSSPDHLALVAERLRQELLPHERIDPLLLELCPPSVALLTVLVNEWLDTGAPEDVKGFVRSFHVDKVMEESMKEWTVGLAGMPLAQRLAVLDLTSVGVGTPEVSLHRGLRRFLEPHVDKTADGRWNLRDSHQRQIVRLLIREDGTLRDSWSEDEFNASLVQQDSGWVLMRLGETADYLLGPQADDRWKGKGLPDGTTEFRKKLLAMADEIAEKLVNTTASKLAIAAAGRALSPQELWEVQPWFQKALQSLSNSRSRAWYSAESNRQALDSHLAMLVFYLREWEEATSGYLCPH</sequence>
<gene>
    <name evidence="1" type="ORF">GPECTOR_28g746</name>
</gene>
<organism evidence="1 2">
    <name type="scientific">Gonium pectorale</name>
    <name type="common">Green alga</name>
    <dbReference type="NCBI Taxonomy" id="33097"/>
    <lineage>
        <taxon>Eukaryota</taxon>
        <taxon>Viridiplantae</taxon>
        <taxon>Chlorophyta</taxon>
        <taxon>core chlorophytes</taxon>
        <taxon>Chlorophyceae</taxon>
        <taxon>CS clade</taxon>
        <taxon>Chlamydomonadales</taxon>
        <taxon>Volvocaceae</taxon>
        <taxon>Gonium</taxon>
    </lineage>
</organism>
<dbReference type="OrthoDB" id="537650at2759"/>
<accession>A0A150GG76</accession>
<protein>
    <submittedName>
        <fullName evidence="1">Uncharacterized protein</fullName>
    </submittedName>
</protein>
<reference evidence="2" key="1">
    <citation type="journal article" date="2016" name="Nat. Commun.">
        <title>The Gonium pectorale genome demonstrates co-option of cell cycle regulation during the evolution of multicellularity.</title>
        <authorList>
            <person name="Hanschen E.R."/>
            <person name="Marriage T.N."/>
            <person name="Ferris P.J."/>
            <person name="Hamaji T."/>
            <person name="Toyoda A."/>
            <person name="Fujiyama A."/>
            <person name="Neme R."/>
            <person name="Noguchi H."/>
            <person name="Minakuchi Y."/>
            <person name="Suzuki M."/>
            <person name="Kawai-Toyooka H."/>
            <person name="Smith D.R."/>
            <person name="Sparks H."/>
            <person name="Anderson J."/>
            <person name="Bakaric R."/>
            <person name="Luria V."/>
            <person name="Karger A."/>
            <person name="Kirschner M.W."/>
            <person name="Durand P.M."/>
            <person name="Michod R.E."/>
            <person name="Nozaki H."/>
            <person name="Olson B.J."/>
        </authorList>
    </citation>
    <scope>NUCLEOTIDE SEQUENCE [LARGE SCALE GENOMIC DNA]</scope>
    <source>
        <strain evidence="2">NIES-2863</strain>
    </source>
</reference>